<dbReference type="GeneID" id="60255260"/>
<protein>
    <recommendedName>
        <fullName evidence="5">Lipoprotein</fullName>
    </recommendedName>
</protein>
<dbReference type="RefSeq" id="WP_109591186.1">
    <property type="nucleotide sequence ID" value="NZ_CAJGZV010000001.1"/>
</dbReference>
<feature type="signal peptide" evidence="2">
    <location>
        <begin position="1"/>
        <end position="24"/>
    </location>
</feature>
<gene>
    <name evidence="3" type="ORF">C8D84_10781</name>
</gene>
<comment type="caution">
    <text evidence="3">The sequence shown here is derived from an EMBL/GenBank/DDBJ whole genome shotgun (WGS) entry which is preliminary data.</text>
</comment>
<sequence length="132" mass="13139">MKKTGLNIALSTAFILALGFGISACSGEKEGESHEVLAKDRVDEAAELARKNAPEAEKMEFPETAPAPVTEADGTVDGAAAAEAGTTATDMTDATDSDVAVADSAVMPASSADVPAADTAATPTADAEPATN</sequence>
<feature type="compositionally biased region" description="Low complexity" evidence="1">
    <location>
        <begin position="70"/>
        <end position="94"/>
    </location>
</feature>
<dbReference type="AlphaFoldDB" id="A0A2V2A7Y1"/>
<feature type="region of interest" description="Disordered" evidence="1">
    <location>
        <begin position="53"/>
        <end position="94"/>
    </location>
</feature>
<keyword evidence="4" id="KW-1185">Reference proteome</keyword>
<evidence type="ECO:0000256" key="2">
    <source>
        <dbReference type="SAM" id="SignalP"/>
    </source>
</evidence>
<proteinExistence type="predicted"/>
<evidence type="ECO:0000256" key="1">
    <source>
        <dbReference type="SAM" id="MobiDB-lite"/>
    </source>
</evidence>
<keyword evidence="2" id="KW-0732">Signal</keyword>
<dbReference type="PROSITE" id="PS51257">
    <property type="entry name" value="PROKAR_LIPOPROTEIN"/>
    <property type="match status" value="1"/>
</dbReference>
<evidence type="ECO:0000313" key="3">
    <source>
        <dbReference type="EMBL" id="PWK12609.1"/>
    </source>
</evidence>
<evidence type="ECO:0000313" key="4">
    <source>
        <dbReference type="Proteomes" id="UP000245655"/>
    </source>
</evidence>
<feature type="chain" id="PRO_5016069015" description="Lipoprotein" evidence="2">
    <location>
        <begin position="25"/>
        <end position="132"/>
    </location>
</feature>
<evidence type="ECO:0008006" key="5">
    <source>
        <dbReference type="Google" id="ProtNLM"/>
    </source>
</evidence>
<organism evidence="3 4">
    <name type="scientific">Psychrobacter immobilis</name>
    <dbReference type="NCBI Taxonomy" id="498"/>
    <lineage>
        <taxon>Bacteria</taxon>
        <taxon>Pseudomonadati</taxon>
        <taxon>Pseudomonadota</taxon>
        <taxon>Gammaproteobacteria</taxon>
        <taxon>Moraxellales</taxon>
        <taxon>Moraxellaceae</taxon>
        <taxon>Psychrobacter</taxon>
    </lineage>
</organism>
<feature type="region of interest" description="Disordered" evidence="1">
    <location>
        <begin position="106"/>
        <end position="132"/>
    </location>
</feature>
<name>A0A2V2A7Y1_PSYIM</name>
<accession>A0A2V2A7Y1</accession>
<reference evidence="3 4" key="1">
    <citation type="submission" date="2018-05" db="EMBL/GenBank/DDBJ databases">
        <title>Genomic Encyclopedia of Type Strains, Phase IV (KMG-IV): sequencing the most valuable type-strain genomes for metagenomic binning, comparative biology and taxonomic classification.</title>
        <authorList>
            <person name="Goeker M."/>
        </authorList>
    </citation>
    <scope>NUCLEOTIDE SEQUENCE [LARGE SCALE GENOMIC DNA]</scope>
    <source>
        <strain evidence="3 4">DSM 7229</strain>
    </source>
</reference>
<dbReference type="Proteomes" id="UP000245655">
    <property type="component" value="Unassembled WGS sequence"/>
</dbReference>
<dbReference type="EMBL" id="QGGM01000007">
    <property type="protein sequence ID" value="PWK12609.1"/>
    <property type="molecule type" value="Genomic_DNA"/>
</dbReference>